<feature type="region of interest" description="Disordered" evidence="11">
    <location>
        <begin position="310"/>
        <end position="329"/>
    </location>
</feature>
<evidence type="ECO:0000256" key="9">
    <source>
        <dbReference type="ARBA" id="ARBA00023242"/>
    </source>
</evidence>
<dbReference type="FunFam" id="3.30.160.60:FF:002343">
    <property type="entry name" value="Zinc finger protein 33A"/>
    <property type="match status" value="1"/>
</dbReference>
<dbReference type="SUPFAM" id="SSF57667">
    <property type="entry name" value="beta-beta-alpha zinc fingers"/>
    <property type="match status" value="2"/>
</dbReference>
<dbReference type="InterPro" id="IPR036236">
    <property type="entry name" value="Znf_C2H2_sf"/>
</dbReference>
<keyword evidence="9" id="KW-0539">Nucleus</keyword>
<comment type="subcellular location">
    <subcellularLocation>
        <location evidence="1">Nucleus</location>
    </subcellularLocation>
</comment>
<evidence type="ECO:0000313" key="13">
    <source>
        <dbReference type="Proteomes" id="UP000515152"/>
    </source>
</evidence>
<proteinExistence type="inferred from homology"/>
<gene>
    <name evidence="14" type="primary">LOC116218374</name>
</gene>
<feature type="region of interest" description="Disordered" evidence="11">
    <location>
        <begin position="166"/>
        <end position="227"/>
    </location>
</feature>
<evidence type="ECO:0000256" key="10">
    <source>
        <dbReference type="PROSITE-ProRule" id="PRU00042"/>
    </source>
</evidence>
<reference evidence="14" key="1">
    <citation type="submission" date="2025-08" db="UniProtKB">
        <authorList>
            <consortium name="RefSeq"/>
        </authorList>
    </citation>
    <scope>IDENTIFICATION</scope>
</reference>
<dbReference type="KEGG" id="char:116218374"/>
<dbReference type="OrthoDB" id="427030at2759"/>
<dbReference type="PROSITE" id="PS50157">
    <property type="entry name" value="ZINC_FINGER_C2H2_2"/>
    <property type="match status" value="3"/>
</dbReference>
<evidence type="ECO:0000313" key="14">
    <source>
        <dbReference type="RefSeq" id="XP_031415539.1"/>
    </source>
</evidence>
<keyword evidence="13" id="KW-1185">Reference proteome</keyword>
<evidence type="ECO:0000256" key="8">
    <source>
        <dbReference type="ARBA" id="ARBA00023163"/>
    </source>
</evidence>
<evidence type="ECO:0000256" key="4">
    <source>
        <dbReference type="ARBA" id="ARBA00022737"/>
    </source>
</evidence>
<evidence type="ECO:0000259" key="12">
    <source>
        <dbReference type="PROSITE" id="PS50157"/>
    </source>
</evidence>
<evidence type="ECO:0000256" key="1">
    <source>
        <dbReference type="ARBA" id="ARBA00004123"/>
    </source>
</evidence>
<evidence type="ECO:0000256" key="11">
    <source>
        <dbReference type="SAM" id="MobiDB-lite"/>
    </source>
</evidence>
<sequence>MSNRLAFQTQLASVMEVLANAAVAEICKLVDDDYAVILLQMSQCQRENKVLKRKLHLFELRMARGNAERRIRESAMSNRSNRVHVNANINIGDKYRAPMSGHFTSGGGVLGRQMNIGLWGDGPSSGGTEPGHRLSTTEVCLNVGSRGAELAGADLVHVKEERVENDLGERDAHEGLQIREDGTVEAGSRAERSDFEDSRVSPARSSEEQPQRSIRTGRGTVEVSGTTATLKSEPKFEIMGGVSLDPAKGKDEPEFGTDTSAGSLEAFFLPDGKDVVEAQQPSCSYVLAGQEADSFQSSEAQSQSEVIEVDSDEEGGELSTWNSDDPLSEQCQTQRQYRGDAMEQQGTMCQDNFTMPPHAMMAGGDISGASSFRDMNGWERIGNTSFLPPPKREKLFICTYCGKAFNRPKKVEIHQRIHTGEKPFSCATCGKLFSEAGNLKKHQRVHTGEQPYSCTLCGKRFAWIRNLKTHQQRNHPDVYTGDDFLMPESGPS</sequence>
<dbReference type="Proteomes" id="UP000515152">
    <property type="component" value="Chromosome 22"/>
</dbReference>
<dbReference type="GeneID" id="116218374"/>
<dbReference type="Gene3D" id="3.30.160.60">
    <property type="entry name" value="Classic Zinc Finger"/>
    <property type="match status" value="3"/>
</dbReference>
<evidence type="ECO:0000256" key="7">
    <source>
        <dbReference type="ARBA" id="ARBA00023015"/>
    </source>
</evidence>
<feature type="compositionally biased region" description="Polar residues" evidence="11">
    <location>
        <begin position="319"/>
        <end position="329"/>
    </location>
</feature>
<evidence type="ECO:0000256" key="3">
    <source>
        <dbReference type="ARBA" id="ARBA00022723"/>
    </source>
</evidence>
<protein>
    <submittedName>
        <fullName evidence="14">Zinc finger protein 629-like</fullName>
    </submittedName>
</protein>
<evidence type="ECO:0000256" key="2">
    <source>
        <dbReference type="ARBA" id="ARBA00006991"/>
    </source>
</evidence>
<keyword evidence="6" id="KW-0862">Zinc</keyword>
<dbReference type="SMART" id="SM00355">
    <property type="entry name" value="ZnF_C2H2"/>
    <property type="match status" value="3"/>
</dbReference>
<feature type="domain" description="C2H2-type" evidence="12">
    <location>
        <begin position="424"/>
        <end position="451"/>
    </location>
</feature>
<keyword evidence="5 10" id="KW-0863">Zinc-finger</keyword>
<evidence type="ECO:0000256" key="6">
    <source>
        <dbReference type="ARBA" id="ARBA00022833"/>
    </source>
</evidence>
<feature type="compositionally biased region" description="Basic and acidic residues" evidence="11">
    <location>
        <begin position="166"/>
        <end position="210"/>
    </location>
</feature>
<keyword evidence="3" id="KW-0479">Metal-binding</keyword>
<dbReference type="GO" id="GO:0000981">
    <property type="term" value="F:DNA-binding transcription factor activity, RNA polymerase II-specific"/>
    <property type="evidence" value="ECO:0007669"/>
    <property type="project" value="TreeGrafter"/>
</dbReference>
<dbReference type="GO" id="GO:0005634">
    <property type="term" value="C:nucleus"/>
    <property type="evidence" value="ECO:0007669"/>
    <property type="project" value="UniProtKB-SubCell"/>
</dbReference>
<feature type="domain" description="C2H2-type" evidence="12">
    <location>
        <begin position="452"/>
        <end position="475"/>
    </location>
</feature>
<feature type="domain" description="C2H2-type" evidence="12">
    <location>
        <begin position="396"/>
        <end position="423"/>
    </location>
</feature>
<organism evidence="13 14">
    <name type="scientific">Clupea harengus</name>
    <name type="common">Atlantic herring</name>
    <dbReference type="NCBI Taxonomy" id="7950"/>
    <lineage>
        <taxon>Eukaryota</taxon>
        <taxon>Metazoa</taxon>
        <taxon>Chordata</taxon>
        <taxon>Craniata</taxon>
        <taxon>Vertebrata</taxon>
        <taxon>Euteleostomi</taxon>
        <taxon>Actinopterygii</taxon>
        <taxon>Neopterygii</taxon>
        <taxon>Teleostei</taxon>
        <taxon>Clupei</taxon>
        <taxon>Clupeiformes</taxon>
        <taxon>Clupeoidei</taxon>
        <taxon>Clupeidae</taxon>
        <taxon>Clupea</taxon>
    </lineage>
</organism>
<dbReference type="PANTHER" id="PTHR23235">
    <property type="entry name" value="KRUEPPEL-LIKE TRANSCRIPTION FACTOR"/>
    <property type="match status" value="1"/>
</dbReference>
<dbReference type="InterPro" id="IPR013087">
    <property type="entry name" value="Znf_C2H2_type"/>
</dbReference>
<keyword evidence="7" id="KW-0805">Transcription regulation</keyword>
<dbReference type="GO" id="GO:0008270">
    <property type="term" value="F:zinc ion binding"/>
    <property type="evidence" value="ECO:0007669"/>
    <property type="project" value="UniProtKB-KW"/>
</dbReference>
<dbReference type="PANTHER" id="PTHR23235:SF120">
    <property type="entry name" value="KRUPPEL-LIKE FACTOR 15"/>
    <property type="match status" value="1"/>
</dbReference>
<comment type="similarity">
    <text evidence="2">Belongs to the krueppel C2H2-type zinc-finger protein family.</text>
</comment>
<dbReference type="Pfam" id="PF00096">
    <property type="entry name" value="zf-C2H2"/>
    <property type="match status" value="2"/>
</dbReference>
<keyword evidence="4" id="KW-0677">Repeat</keyword>
<dbReference type="AlphaFoldDB" id="A0A6P8ETT4"/>
<dbReference type="PROSITE" id="PS00028">
    <property type="entry name" value="ZINC_FINGER_C2H2_1"/>
    <property type="match status" value="3"/>
</dbReference>
<name>A0A6P8ETT4_CLUHA</name>
<evidence type="ECO:0000256" key="5">
    <source>
        <dbReference type="ARBA" id="ARBA00022771"/>
    </source>
</evidence>
<dbReference type="RefSeq" id="XP_031415539.1">
    <property type="nucleotide sequence ID" value="XM_031559679.2"/>
</dbReference>
<dbReference type="GO" id="GO:0000978">
    <property type="term" value="F:RNA polymerase II cis-regulatory region sequence-specific DNA binding"/>
    <property type="evidence" value="ECO:0007669"/>
    <property type="project" value="TreeGrafter"/>
</dbReference>
<keyword evidence="8" id="KW-0804">Transcription</keyword>
<accession>A0A6P8ETT4</accession>
<dbReference type="Pfam" id="PF13912">
    <property type="entry name" value="zf-C2H2_6"/>
    <property type="match status" value="1"/>
</dbReference>
<dbReference type="FunFam" id="3.30.160.60:FF:001049">
    <property type="entry name" value="zinc finger protein 319"/>
    <property type="match status" value="1"/>
</dbReference>
<dbReference type="FunFam" id="3.30.160.60:FF:000193">
    <property type="entry name" value="Zinc finger protein 300"/>
    <property type="match status" value="1"/>
</dbReference>